<organism evidence="2 3">
    <name type="scientific">Truncatella angustata</name>
    <dbReference type="NCBI Taxonomy" id="152316"/>
    <lineage>
        <taxon>Eukaryota</taxon>
        <taxon>Fungi</taxon>
        <taxon>Dikarya</taxon>
        <taxon>Ascomycota</taxon>
        <taxon>Pezizomycotina</taxon>
        <taxon>Sordariomycetes</taxon>
        <taxon>Xylariomycetidae</taxon>
        <taxon>Amphisphaeriales</taxon>
        <taxon>Sporocadaceae</taxon>
        <taxon>Truncatella</taxon>
    </lineage>
</organism>
<feature type="domain" description="Protein kinase" evidence="1">
    <location>
        <begin position="1"/>
        <end position="86"/>
    </location>
</feature>
<evidence type="ECO:0000313" key="2">
    <source>
        <dbReference type="EMBL" id="KAH6658734.1"/>
    </source>
</evidence>
<accession>A0A9P8UV29</accession>
<reference evidence="2" key="1">
    <citation type="journal article" date="2021" name="Nat. Commun.">
        <title>Genetic determinants of endophytism in the Arabidopsis root mycobiome.</title>
        <authorList>
            <person name="Mesny F."/>
            <person name="Miyauchi S."/>
            <person name="Thiergart T."/>
            <person name="Pickel B."/>
            <person name="Atanasova L."/>
            <person name="Karlsson M."/>
            <person name="Huettel B."/>
            <person name="Barry K.W."/>
            <person name="Haridas S."/>
            <person name="Chen C."/>
            <person name="Bauer D."/>
            <person name="Andreopoulos W."/>
            <person name="Pangilinan J."/>
            <person name="LaButti K."/>
            <person name="Riley R."/>
            <person name="Lipzen A."/>
            <person name="Clum A."/>
            <person name="Drula E."/>
            <person name="Henrissat B."/>
            <person name="Kohler A."/>
            <person name="Grigoriev I.V."/>
            <person name="Martin F.M."/>
            <person name="Hacquard S."/>
        </authorList>
    </citation>
    <scope>NUCLEOTIDE SEQUENCE</scope>
    <source>
        <strain evidence="2">MPI-SDFR-AT-0073</strain>
    </source>
</reference>
<dbReference type="Pfam" id="PF00069">
    <property type="entry name" value="Pkinase"/>
    <property type="match status" value="1"/>
</dbReference>
<dbReference type="AlphaFoldDB" id="A0A9P8UV29"/>
<comment type="caution">
    <text evidence="2">The sequence shown here is derived from an EMBL/GenBank/DDBJ whole genome shotgun (WGS) entry which is preliminary data.</text>
</comment>
<gene>
    <name evidence="2" type="ORF">BKA67DRAFT_558865</name>
</gene>
<dbReference type="OrthoDB" id="4062651at2759"/>
<proteinExistence type="predicted"/>
<dbReference type="Gene3D" id="1.10.510.10">
    <property type="entry name" value="Transferase(Phosphotransferase) domain 1"/>
    <property type="match status" value="1"/>
</dbReference>
<dbReference type="GO" id="GO:0004672">
    <property type="term" value="F:protein kinase activity"/>
    <property type="evidence" value="ECO:0007669"/>
    <property type="project" value="InterPro"/>
</dbReference>
<name>A0A9P8UV29_9PEZI</name>
<dbReference type="InterPro" id="IPR011009">
    <property type="entry name" value="Kinase-like_dom_sf"/>
</dbReference>
<dbReference type="EMBL" id="JAGPXC010000002">
    <property type="protein sequence ID" value="KAH6658734.1"/>
    <property type="molecule type" value="Genomic_DNA"/>
</dbReference>
<protein>
    <recommendedName>
        <fullName evidence="1">Protein kinase domain-containing protein</fullName>
    </recommendedName>
</protein>
<dbReference type="SUPFAM" id="SSF56112">
    <property type="entry name" value="Protein kinase-like (PK-like)"/>
    <property type="match status" value="1"/>
</dbReference>
<evidence type="ECO:0000259" key="1">
    <source>
        <dbReference type="PROSITE" id="PS50011"/>
    </source>
</evidence>
<dbReference type="GO" id="GO:0005524">
    <property type="term" value="F:ATP binding"/>
    <property type="evidence" value="ECO:0007669"/>
    <property type="project" value="InterPro"/>
</dbReference>
<evidence type="ECO:0000313" key="3">
    <source>
        <dbReference type="Proteomes" id="UP000758603"/>
    </source>
</evidence>
<keyword evidence="3" id="KW-1185">Reference proteome</keyword>
<dbReference type="InterPro" id="IPR000719">
    <property type="entry name" value="Prot_kinase_dom"/>
</dbReference>
<sequence length="86" mass="9851">MRGVKYLHEAKVAHCDLNPENLLFTPPGDLNTTDFGFASIWSNQEAAESSYCQEFVGLHRISRQRSTLIAYIVGEIYQRSSSREWL</sequence>
<dbReference type="PROSITE" id="PS50011">
    <property type="entry name" value="PROTEIN_KINASE_DOM"/>
    <property type="match status" value="1"/>
</dbReference>
<dbReference type="GeneID" id="70131245"/>
<dbReference type="Proteomes" id="UP000758603">
    <property type="component" value="Unassembled WGS sequence"/>
</dbReference>
<dbReference type="RefSeq" id="XP_045962968.1">
    <property type="nucleotide sequence ID" value="XM_046102353.1"/>
</dbReference>